<dbReference type="SUPFAM" id="SSF81296">
    <property type="entry name" value="E set domains"/>
    <property type="match status" value="1"/>
</dbReference>
<evidence type="ECO:0000313" key="13">
    <source>
        <dbReference type="EMBL" id="KAK6632465.1"/>
    </source>
</evidence>
<feature type="chain" id="PRO_5047405128" description="Glycosyl transferase CAP10 domain-containing protein" evidence="11">
    <location>
        <begin position="21"/>
        <end position="283"/>
    </location>
</feature>
<evidence type="ECO:0000256" key="11">
    <source>
        <dbReference type="SAM" id="SignalP"/>
    </source>
</evidence>
<dbReference type="Pfam" id="PF00630">
    <property type="entry name" value="Filamin"/>
    <property type="match status" value="1"/>
</dbReference>
<organism evidence="13 14">
    <name type="scientific">Polyplax serrata</name>
    <name type="common">Common mouse louse</name>
    <dbReference type="NCBI Taxonomy" id="468196"/>
    <lineage>
        <taxon>Eukaryota</taxon>
        <taxon>Metazoa</taxon>
        <taxon>Ecdysozoa</taxon>
        <taxon>Arthropoda</taxon>
        <taxon>Hexapoda</taxon>
        <taxon>Insecta</taxon>
        <taxon>Pterygota</taxon>
        <taxon>Neoptera</taxon>
        <taxon>Paraneoptera</taxon>
        <taxon>Psocodea</taxon>
        <taxon>Troctomorpha</taxon>
        <taxon>Phthiraptera</taxon>
        <taxon>Anoplura</taxon>
        <taxon>Polyplacidae</taxon>
        <taxon>Polyplax</taxon>
    </lineage>
</organism>
<evidence type="ECO:0000256" key="8">
    <source>
        <dbReference type="ARBA" id="ARBA00045690"/>
    </source>
</evidence>
<evidence type="ECO:0000256" key="7">
    <source>
        <dbReference type="ARBA" id="ARBA00043952"/>
    </source>
</evidence>
<evidence type="ECO:0000259" key="12">
    <source>
        <dbReference type="Pfam" id="PF05686"/>
    </source>
</evidence>
<evidence type="ECO:0000256" key="10">
    <source>
        <dbReference type="ARBA" id="ARBA00049246"/>
    </source>
</evidence>
<reference evidence="13 14" key="1">
    <citation type="submission" date="2023-09" db="EMBL/GenBank/DDBJ databases">
        <title>Genomes of two closely related lineages of the louse Polyplax serrata with different host specificities.</title>
        <authorList>
            <person name="Martinu J."/>
            <person name="Tarabai H."/>
            <person name="Stefka J."/>
            <person name="Hypsa V."/>
        </authorList>
    </citation>
    <scope>NUCLEOTIDE SEQUENCE [LARGE SCALE GENOMIC DNA]</scope>
    <source>
        <strain evidence="13">98ZLc_SE</strain>
    </source>
</reference>
<dbReference type="InterPro" id="IPR051091">
    <property type="entry name" value="O-Glucosyltr/Glycosyltrsf_90"/>
</dbReference>
<comment type="catalytic activity">
    <reaction evidence="9">
        <text>L-seryl-[EGF-like domain protein] + UDP-alpha-D-xylose = 3-O-(beta-D-xylosyl)-L-seryl-[EGF-like domain protein] + UDP + H(+)</text>
        <dbReference type="Rhea" id="RHEA:62016"/>
        <dbReference type="Rhea" id="RHEA-COMP:16010"/>
        <dbReference type="Rhea" id="RHEA-COMP:16011"/>
        <dbReference type="ChEBI" id="CHEBI:15378"/>
        <dbReference type="ChEBI" id="CHEBI:29999"/>
        <dbReference type="ChEBI" id="CHEBI:57632"/>
        <dbReference type="ChEBI" id="CHEBI:58223"/>
        <dbReference type="ChEBI" id="CHEBI:132085"/>
    </reaction>
</comment>
<dbReference type="EMBL" id="JAWJWF010000005">
    <property type="protein sequence ID" value="KAK6632465.1"/>
    <property type="molecule type" value="Genomic_DNA"/>
</dbReference>
<dbReference type="InterPro" id="IPR013783">
    <property type="entry name" value="Ig-like_fold"/>
</dbReference>
<keyword evidence="6" id="KW-0325">Glycoprotein</keyword>
<sequence>MLAIYYIIIFVNLLICLCAADFDRQVKAVAANSEAWGPGLLPTKLVFPARYFFVKLRDEFGDEIKTPTNGNLEVHISGNGESGSCRIWSNILSRKDGTFIVRYKLYNSCDTLKIDLRYDNMPIKGFPMTFNHIVYSDDCKCPKPLGEWLENMNCNKNYNQITADLQLFPKVKFSEVRKKILKKFTKHGSISVCHYVIKSNDVFRKCYGEYVDFKIFMDAILNSIMRKVTLPDFELFVNLGDWPLEEKTNASLPIFSWCGSDSTADIVMPTYDLTEATLECMGR</sequence>
<keyword evidence="4 11" id="KW-0732">Signal</keyword>
<keyword evidence="5" id="KW-0256">Endoplasmic reticulum</keyword>
<feature type="signal peptide" evidence="11">
    <location>
        <begin position="1"/>
        <end position="20"/>
    </location>
</feature>
<dbReference type="SMART" id="SM00557">
    <property type="entry name" value="IG_FLMN"/>
    <property type="match status" value="1"/>
</dbReference>
<feature type="domain" description="Glycosyl transferase CAP10" evidence="12">
    <location>
        <begin position="151"/>
        <end position="280"/>
    </location>
</feature>
<name>A0ABR1B0V0_POLSC</name>
<accession>A0ABR1B0V0</accession>
<dbReference type="InterPro" id="IPR006598">
    <property type="entry name" value="CAP10"/>
</dbReference>
<dbReference type="PANTHER" id="PTHR12203:SF122">
    <property type="entry name" value="GLYCOSYL TRANSFERASE CAP10 DOMAIN-CONTAINING PROTEIN"/>
    <property type="match status" value="1"/>
</dbReference>
<keyword evidence="3" id="KW-0328">Glycosyltransferase</keyword>
<dbReference type="InterPro" id="IPR014756">
    <property type="entry name" value="Ig_E-set"/>
</dbReference>
<comment type="caution">
    <text evidence="13">The sequence shown here is derived from an EMBL/GenBank/DDBJ whole genome shotgun (WGS) entry which is preliminary data.</text>
</comment>
<comment type="function">
    <text evidence="8">Protein O-glucosyltransferase. Catalyzes the reaction that attaches glucose through an O-glycosidic linkage to a conserved serine residue found in the consensus sequence C-X-S-X-[PA]-C in epidermal growth factor-like repeats. Regulates Notch signaling by glucosylating Notch in the ER, glucosylation is required for the correct folding and cleavage of Notch.</text>
</comment>
<comment type="catalytic activity">
    <reaction evidence="10">
        <text>L-seryl-[EGF-like domain protein] + UDP-alpha-D-glucose = 3-O-(beta-D-glucosyl)-L-seryl-[EGF-like domain protein] + UDP + H(+)</text>
        <dbReference type="Rhea" id="RHEA:58116"/>
        <dbReference type="Rhea" id="RHEA-COMP:14610"/>
        <dbReference type="Rhea" id="RHEA-COMP:16010"/>
        <dbReference type="ChEBI" id="CHEBI:15378"/>
        <dbReference type="ChEBI" id="CHEBI:29999"/>
        <dbReference type="ChEBI" id="CHEBI:58223"/>
        <dbReference type="ChEBI" id="CHEBI:58885"/>
        <dbReference type="ChEBI" id="CHEBI:140576"/>
    </reaction>
</comment>
<keyword evidence="14" id="KW-1185">Reference proteome</keyword>
<evidence type="ECO:0000256" key="9">
    <source>
        <dbReference type="ARBA" id="ARBA00047553"/>
    </source>
</evidence>
<evidence type="ECO:0000313" key="14">
    <source>
        <dbReference type="Proteomes" id="UP001359485"/>
    </source>
</evidence>
<dbReference type="PANTHER" id="PTHR12203">
    <property type="entry name" value="KDEL LYS-ASP-GLU-LEU CONTAINING - RELATED"/>
    <property type="match status" value="1"/>
</dbReference>
<gene>
    <name evidence="13" type="ORF">RUM44_007507</name>
</gene>
<keyword evidence="3" id="KW-0808">Transferase</keyword>
<dbReference type="Proteomes" id="UP001359485">
    <property type="component" value="Unassembled WGS sequence"/>
</dbReference>
<proteinExistence type="inferred from homology"/>
<dbReference type="Gene3D" id="2.60.40.10">
    <property type="entry name" value="Immunoglobulins"/>
    <property type="match status" value="1"/>
</dbReference>
<comment type="pathway">
    <text evidence="7">Protein modification.</text>
</comment>
<protein>
    <recommendedName>
        <fullName evidence="12">Glycosyl transferase CAP10 domain-containing protein</fullName>
    </recommendedName>
</protein>
<evidence type="ECO:0000256" key="1">
    <source>
        <dbReference type="ARBA" id="ARBA00004319"/>
    </source>
</evidence>
<dbReference type="Pfam" id="PF05686">
    <property type="entry name" value="Glyco_transf_90"/>
    <property type="match status" value="1"/>
</dbReference>
<evidence type="ECO:0000256" key="5">
    <source>
        <dbReference type="ARBA" id="ARBA00022824"/>
    </source>
</evidence>
<dbReference type="InterPro" id="IPR017868">
    <property type="entry name" value="Filamin/ABP280_repeat-like"/>
</dbReference>
<evidence type="ECO:0000256" key="3">
    <source>
        <dbReference type="ARBA" id="ARBA00022676"/>
    </source>
</evidence>
<evidence type="ECO:0000256" key="4">
    <source>
        <dbReference type="ARBA" id="ARBA00022729"/>
    </source>
</evidence>
<evidence type="ECO:0000256" key="2">
    <source>
        <dbReference type="ARBA" id="ARBA00006063"/>
    </source>
</evidence>
<evidence type="ECO:0000256" key="6">
    <source>
        <dbReference type="ARBA" id="ARBA00023180"/>
    </source>
</evidence>
<comment type="subcellular location">
    <subcellularLocation>
        <location evidence="1">Endoplasmic reticulum lumen</location>
    </subcellularLocation>
</comment>
<dbReference type="InterPro" id="IPR001298">
    <property type="entry name" value="Filamin/ABP280_rpt"/>
</dbReference>
<comment type="similarity">
    <text evidence="2">Belongs to the KDELC family.</text>
</comment>